<dbReference type="RefSeq" id="WP_168113968.1">
    <property type="nucleotide sequence ID" value="NZ_BOON01000044.1"/>
</dbReference>
<evidence type="ECO:0000256" key="2">
    <source>
        <dbReference type="ARBA" id="ARBA00023315"/>
    </source>
</evidence>
<dbReference type="InterPro" id="IPR045039">
    <property type="entry name" value="NSI-like"/>
</dbReference>
<evidence type="ECO:0000313" key="5">
    <source>
        <dbReference type="Proteomes" id="UP000599074"/>
    </source>
</evidence>
<dbReference type="InterPro" id="IPR000182">
    <property type="entry name" value="GNAT_dom"/>
</dbReference>
<dbReference type="InterPro" id="IPR016181">
    <property type="entry name" value="Acyl_CoA_acyltransferase"/>
</dbReference>
<evidence type="ECO:0000313" key="4">
    <source>
        <dbReference type="EMBL" id="GII24939.1"/>
    </source>
</evidence>
<keyword evidence="5" id="KW-1185">Reference proteome</keyword>
<evidence type="ECO:0000256" key="1">
    <source>
        <dbReference type="ARBA" id="ARBA00022679"/>
    </source>
</evidence>
<name>A0A8J3TEQ2_9ACTN</name>
<comment type="caution">
    <text evidence="4">The sequence shown here is derived from an EMBL/GenBank/DDBJ whole genome shotgun (WGS) entry which is preliminary data.</text>
</comment>
<accession>A0A8J3TEQ2</accession>
<dbReference type="CDD" id="cd04301">
    <property type="entry name" value="NAT_SF"/>
    <property type="match status" value="1"/>
</dbReference>
<dbReference type="EMBL" id="BOON01000044">
    <property type="protein sequence ID" value="GII24939.1"/>
    <property type="molecule type" value="Genomic_DNA"/>
</dbReference>
<dbReference type="Proteomes" id="UP000599074">
    <property type="component" value="Unassembled WGS sequence"/>
</dbReference>
<dbReference type="PANTHER" id="PTHR43626:SF4">
    <property type="entry name" value="GCN5-RELATED N-ACETYLTRANSFERASE 2, CHLOROPLASTIC"/>
    <property type="match status" value="1"/>
</dbReference>
<dbReference type="GO" id="GO:0008080">
    <property type="term" value="F:N-acetyltransferase activity"/>
    <property type="evidence" value="ECO:0007669"/>
    <property type="project" value="InterPro"/>
</dbReference>
<dbReference type="GO" id="GO:0005737">
    <property type="term" value="C:cytoplasm"/>
    <property type="evidence" value="ECO:0007669"/>
    <property type="project" value="TreeGrafter"/>
</dbReference>
<dbReference type="SUPFAM" id="SSF55729">
    <property type="entry name" value="Acyl-CoA N-acyltransferases (Nat)"/>
    <property type="match status" value="1"/>
</dbReference>
<dbReference type="Pfam" id="PF00583">
    <property type="entry name" value="Acetyltransf_1"/>
    <property type="match status" value="1"/>
</dbReference>
<dbReference type="AlphaFoldDB" id="A0A8J3TEQ2"/>
<feature type="domain" description="N-acetyltransferase" evidence="3">
    <location>
        <begin position="5"/>
        <end position="138"/>
    </location>
</feature>
<proteinExistence type="predicted"/>
<keyword evidence="2" id="KW-0012">Acyltransferase</keyword>
<gene>
    <name evidence="4" type="ORF">Pme01_45360</name>
</gene>
<organism evidence="4 5">
    <name type="scientific">Planosporangium mesophilum</name>
    <dbReference type="NCBI Taxonomy" id="689768"/>
    <lineage>
        <taxon>Bacteria</taxon>
        <taxon>Bacillati</taxon>
        <taxon>Actinomycetota</taxon>
        <taxon>Actinomycetes</taxon>
        <taxon>Micromonosporales</taxon>
        <taxon>Micromonosporaceae</taxon>
        <taxon>Planosporangium</taxon>
    </lineage>
</organism>
<sequence length="138" mass="15346">MSEKVVYRSGYGYEPVPRVEDFFEGWPSPPTQATFQDALRGSYAVEFAIVGERVVGFVNALSDGVVAAFIPWLEVVPDYRGRGVGAKLMRRMLDRLGHLYSVDLLCDPPLVKYYQRFGLQAIPGMGVRTPRNLGGTTN</sequence>
<dbReference type="Gene3D" id="3.40.630.30">
    <property type="match status" value="1"/>
</dbReference>
<protein>
    <submittedName>
        <fullName evidence="4">N-acetyltransferase</fullName>
    </submittedName>
</protein>
<reference evidence="4" key="1">
    <citation type="submission" date="2021-01" db="EMBL/GenBank/DDBJ databases">
        <title>Whole genome shotgun sequence of Planosporangium mesophilum NBRC 109066.</title>
        <authorList>
            <person name="Komaki H."/>
            <person name="Tamura T."/>
        </authorList>
    </citation>
    <scope>NUCLEOTIDE SEQUENCE</scope>
    <source>
        <strain evidence="4">NBRC 109066</strain>
    </source>
</reference>
<dbReference type="PROSITE" id="PS51186">
    <property type="entry name" value="GNAT"/>
    <property type="match status" value="1"/>
</dbReference>
<dbReference type="PANTHER" id="PTHR43626">
    <property type="entry name" value="ACYL-COA N-ACYLTRANSFERASE"/>
    <property type="match status" value="1"/>
</dbReference>
<evidence type="ECO:0000259" key="3">
    <source>
        <dbReference type="PROSITE" id="PS51186"/>
    </source>
</evidence>
<keyword evidence="1" id="KW-0808">Transferase</keyword>